<evidence type="ECO:0000313" key="5">
    <source>
        <dbReference type="Proteomes" id="UP000585272"/>
    </source>
</evidence>
<keyword evidence="1 2" id="KW-0238">DNA-binding</keyword>
<dbReference type="Pfam" id="PF00440">
    <property type="entry name" value="TetR_N"/>
    <property type="match status" value="1"/>
</dbReference>
<dbReference type="Pfam" id="PF17932">
    <property type="entry name" value="TetR_C_24"/>
    <property type="match status" value="1"/>
</dbReference>
<reference evidence="4 5" key="1">
    <citation type="submission" date="2020-08" db="EMBL/GenBank/DDBJ databases">
        <title>Genomic Encyclopedia of Archaeal and Bacterial Type Strains, Phase II (KMG-II): from individual species to whole genera.</title>
        <authorList>
            <person name="Goeker M."/>
        </authorList>
    </citation>
    <scope>NUCLEOTIDE SEQUENCE [LARGE SCALE GENOMIC DNA]</scope>
    <source>
        <strain evidence="4 5">DSM 23288</strain>
    </source>
</reference>
<dbReference type="PRINTS" id="PR00455">
    <property type="entry name" value="HTHTETR"/>
</dbReference>
<dbReference type="InterPro" id="IPR001647">
    <property type="entry name" value="HTH_TetR"/>
</dbReference>
<dbReference type="GO" id="GO:0003700">
    <property type="term" value="F:DNA-binding transcription factor activity"/>
    <property type="evidence" value="ECO:0007669"/>
    <property type="project" value="TreeGrafter"/>
</dbReference>
<dbReference type="EMBL" id="JACHNU010000001">
    <property type="protein sequence ID" value="MBB4660748.1"/>
    <property type="molecule type" value="Genomic_DNA"/>
</dbReference>
<dbReference type="InterPro" id="IPR009057">
    <property type="entry name" value="Homeodomain-like_sf"/>
</dbReference>
<evidence type="ECO:0000256" key="2">
    <source>
        <dbReference type="PROSITE-ProRule" id="PRU00335"/>
    </source>
</evidence>
<dbReference type="PANTHER" id="PTHR30055">
    <property type="entry name" value="HTH-TYPE TRANSCRIPTIONAL REGULATOR RUTR"/>
    <property type="match status" value="1"/>
</dbReference>
<accession>A0A840I9H1</accession>
<dbReference type="PROSITE" id="PS50977">
    <property type="entry name" value="HTH_TETR_2"/>
    <property type="match status" value="1"/>
</dbReference>
<keyword evidence="5" id="KW-1185">Reference proteome</keyword>
<organism evidence="4 5">
    <name type="scientific">Conexibacter arvalis</name>
    <dbReference type="NCBI Taxonomy" id="912552"/>
    <lineage>
        <taxon>Bacteria</taxon>
        <taxon>Bacillati</taxon>
        <taxon>Actinomycetota</taxon>
        <taxon>Thermoleophilia</taxon>
        <taxon>Solirubrobacterales</taxon>
        <taxon>Conexibacteraceae</taxon>
        <taxon>Conexibacter</taxon>
    </lineage>
</organism>
<gene>
    <name evidence="4" type="ORF">BDZ31_000321</name>
</gene>
<protein>
    <submittedName>
        <fullName evidence="4">AcrR family transcriptional regulator</fullName>
    </submittedName>
</protein>
<dbReference type="GO" id="GO:0000976">
    <property type="term" value="F:transcription cis-regulatory region binding"/>
    <property type="evidence" value="ECO:0007669"/>
    <property type="project" value="TreeGrafter"/>
</dbReference>
<evidence type="ECO:0000259" key="3">
    <source>
        <dbReference type="PROSITE" id="PS50977"/>
    </source>
</evidence>
<proteinExistence type="predicted"/>
<dbReference type="AlphaFoldDB" id="A0A840I9H1"/>
<dbReference type="Gene3D" id="1.10.357.10">
    <property type="entry name" value="Tetracycline Repressor, domain 2"/>
    <property type="match status" value="1"/>
</dbReference>
<dbReference type="SUPFAM" id="SSF48498">
    <property type="entry name" value="Tetracyclin repressor-like, C-terminal domain"/>
    <property type="match status" value="1"/>
</dbReference>
<dbReference type="InterPro" id="IPR041490">
    <property type="entry name" value="KstR2_TetR_C"/>
</dbReference>
<evidence type="ECO:0000313" key="4">
    <source>
        <dbReference type="EMBL" id="MBB4660748.1"/>
    </source>
</evidence>
<dbReference type="Proteomes" id="UP000585272">
    <property type="component" value="Unassembled WGS sequence"/>
</dbReference>
<dbReference type="PANTHER" id="PTHR30055:SF200">
    <property type="entry name" value="HTH-TYPE TRANSCRIPTIONAL REPRESSOR BDCR"/>
    <property type="match status" value="1"/>
</dbReference>
<feature type="DNA-binding region" description="H-T-H motif" evidence="2">
    <location>
        <begin position="41"/>
        <end position="60"/>
    </location>
</feature>
<name>A0A840I9H1_9ACTN</name>
<dbReference type="InterPro" id="IPR050109">
    <property type="entry name" value="HTH-type_TetR-like_transc_reg"/>
</dbReference>
<evidence type="ECO:0000256" key="1">
    <source>
        <dbReference type="ARBA" id="ARBA00023125"/>
    </source>
</evidence>
<comment type="caution">
    <text evidence="4">The sequence shown here is derived from an EMBL/GenBank/DDBJ whole genome shotgun (WGS) entry which is preliminary data.</text>
</comment>
<feature type="domain" description="HTH tetR-type" evidence="3">
    <location>
        <begin position="18"/>
        <end position="78"/>
    </location>
</feature>
<dbReference type="InterPro" id="IPR036271">
    <property type="entry name" value="Tet_transcr_reg_TetR-rel_C_sf"/>
</dbReference>
<dbReference type="SUPFAM" id="SSF46689">
    <property type="entry name" value="Homeodomain-like"/>
    <property type="match status" value="1"/>
</dbReference>
<sequence length="203" mass="22549">MQDGIARRDADLWAHVESESSRRLLLAALDAFADRGFEAATTRDISRRAGMSPAAVYVHYRSKLDLLSEIMRIGHEAVLAEARDAMDGQQSPAGRIAAFVEAFSSWHARHATLGQVTAHELRALPPERFAEILELRRTTERLLAAELEAGAERGELHVGDLTGTVRAILSLGVDSARWYRPHRGVDPEEIGRLHADLVLRMLR</sequence>
<dbReference type="RefSeq" id="WP_183338335.1">
    <property type="nucleotide sequence ID" value="NZ_JACHNU010000001.1"/>
</dbReference>